<dbReference type="Proteomes" id="UP000193061">
    <property type="component" value="Unassembled WGS sequence"/>
</dbReference>
<accession>A0A1X7A728</accession>
<organism evidence="1 2">
    <name type="scientific">Roseovarius albus</name>
    <dbReference type="NCBI Taxonomy" id="1247867"/>
    <lineage>
        <taxon>Bacteria</taxon>
        <taxon>Pseudomonadati</taxon>
        <taxon>Pseudomonadota</taxon>
        <taxon>Alphaproteobacteria</taxon>
        <taxon>Rhodobacterales</taxon>
        <taxon>Roseobacteraceae</taxon>
        <taxon>Roseovarius</taxon>
    </lineage>
</organism>
<dbReference type="EMBL" id="FWFX01000019">
    <property type="protein sequence ID" value="SLN72113.1"/>
    <property type="molecule type" value="Genomic_DNA"/>
</dbReference>
<evidence type="ECO:0000313" key="1">
    <source>
        <dbReference type="EMBL" id="SLN72113.1"/>
    </source>
</evidence>
<keyword evidence="2" id="KW-1185">Reference proteome</keyword>
<gene>
    <name evidence="1" type="ORF">ROA7450_03989</name>
</gene>
<sequence>MLNYKNHCNLQALNHTKLATVDLSDCARDGRDIIARCTNSAREAGVSKAAIDRFIVEAFQCDFNGLLRLVLRKFDVVMVE</sequence>
<protein>
    <submittedName>
        <fullName evidence="1">Uncharacterized protein</fullName>
    </submittedName>
</protein>
<reference evidence="1 2" key="1">
    <citation type="submission" date="2017-03" db="EMBL/GenBank/DDBJ databases">
        <authorList>
            <person name="Afonso C.L."/>
            <person name="Miller P.J."/>
            <person name="Scott M.A."/>
            <person name="Spackman E."/>
            <person name="Goraichik I."/>
            <person name="Dimitrov K.M."/>
            <person name="Suarez D.L."/>
            <person name="Swayne D.E."/>
        </authorList>
    </citation>
    <scope>NUCLEOTIDE SEQUENCE [LARGE SCALE GENOMIC DNA]</scope>
    <source>
        <strain evidence="1 2">CECT 7450</strain>
    </source>
</reference>
<evidence type="ECO:0000313" key="2">
    <source>
        <dbReference type="Proteomes" id="UP000193061"/>
    </source>
</evidence>
<name>A0A1X7A728_9RHOB</name>
<proteinExistence type="predicted"/>
<dbReference type="AlphaFoldDB" id="A0A1X7A728"/>